<dbReference type="Gene3D" id="3.90.1100.10">
    <property type="match status" value="1"/>
</dbReference>
<dbReference type="Gene3D" id="2.40.40.20">
    <property type="match status" value="1"/>
</dbReference>
<dbReference type="InterPro" id="IPR007081">
    <property type="entry name" value="RNA_pol_Rpb1_5"/>
</dbReference>
<dbReference type="GO" id="GO:0006351">
    <property type="term" value="P:DNA-templated transcription"/>
    <property type="evidence" value="ECO:0007669"/>
    <property type="project" value="InterPro"/>
</dbReference>
<name>A0A7C4RWU7_9BACT</name>
<comment type="caution">
    <text evidence="7">The sequence shown here is derived from an EMBL/GenBank/DDBJ whole genome shotgun (WGS) entry which is preliminary data.</text>
</comment>
<evidence type="ECO:0000256" key="4">
    <source>
        <dbReference type="ARBA" id="ARBA00022695"/>
    </source>
</evidence>
<dbReference type="InterPro" id="IPR037033">
    <property type="entry name" value="DNA-dir_RNAP_su2_hyb_sf"/>
</dbReference>
<dbReference type="InterPro" id="IPR007120">
    <property type="entry name" value="DNA-dir_RNAP_su2_dom"/>
</dbReference>
<dbReference type="InterPro" id="IPR006592">
    <property type="entry name" value="RNA_pol_N"/>
</dbReference>
<dbReference type="Pfam" id="PF00623">
    <property type="entry name" value="RNA_pol_Rpb1_2"/>
    <property type="match status" value="1"/>
</dbReference>
<sequence>MKLFRQFQNLDPQVLIDGFIQKMGSFLASKRTATHKLNLALGELAAGNIKVLANLNDGGYVFDENGAVIGKVMNLVFINSNGDYAFEYDSIIPDVLLLIPNEHGYFRAFGREVFSPFVVFDKFIPDLVEVNEEDGDEVEKFESELDERSEYRRRKSGLDLDHAIILQGYYLAWLSTLLTVWFEKFSHKNTKLSQSSYRFNRLALHLGVSYFRYYSFGAEEEEANNSVRYVWQKIPVFFLPDKNNMVEYISNPRKVVYPNERVPEIIRYPNVSHLGIVDLLETPETEKIGLTLTVVDSDDLEYDFQNLKIVNSQIKAELKNQPSKILKEQTTSLLSLATKQIPFILHSDGARMLMGSKNLKQAIQVLGAEPPFLKTGAEKENLGVNALVAYGLFFGFNFEDGIVVSKSFAKRMTVKRTEQEKFTVAVENDKNPKVEKGEWIYRGQKRKDQKQAPSVRIRFLVKEGDEVFFGKQLFKVIYSPGNIEKIYTYEGRYKAKVVSIPWIPPAPYESSFLDGTFIDISITFEVEKPLEVGDKLMGRHGNKGVVSLVLPDEEMPKALIAGEEKTIDVILSPLGVVSRMNLGQLYETHVTVAQRFANFKEIPEIISPLENVFDKNSKLLEALKSIGADDYGRFKVLYKGHEWRLTVGYQYIVRLDHCVRDKLHVVSLASESELTGQPKKGKSRNGGQRFGELEFWSLYSYGNKRLIKLFASKNLSEDHLAEASHLNVFPEELLNKVFEKTCGLKFNTTKCLRTKFEYAPLEQAREDNVTKLEEVLETYLSTCARAFVRTSNPMTLKFLLAKISIEQSKMQDKFEAFCKEIETLLSEFPKAPKSVEELQKYALRVLQIMDKHDDVVEKLEPNWRTFLRVDLSGKKIGGESKKYVGIALTKNINEIFKLKAERKIEQYFQRLNKKLLNILRLKENKGTFVANSRKFLTRLLLTKDGYIRNLVIARRLHFSGRAVISPLPVDNLESLGVKEFDIDKVALPVDFGITWLKKELLEVFEEDKLQNALNGDVRSRKEVAKFLNKLVEDQEILVILNRQPSLHRHSLQGFQPVFWENYTIGLPINVCEGFNADFDGDTMAVYFPSKQDEEIKNEIRKMMPSKNPFKLGSGELIYSTDQDMVYGYYIETGKDKGAMKKELGNVIRELALAGNYDGIKKYLREVVIGRYLKRATEENLTLSIFEILSQNESMGKIIRSKCRGNQKQYVQLYEKIDTGEGITIQGGFAKGVPVEQYFDPDAGIVKRARRTLIDKKLRVAEAGYFTRKLVEFLGSIRVRENLQDYVLHEIDLSKLLYKRTLNGGNDIKVCNVFGKSRFMYRWILTEDGKTIFVDDEDKVPDHFWIYSPKVVPHEDNTYAVSAKWCGKDISKLIDFSEGEYIGISAGHVIGERGTQLSMETFHTGGRGLSMGRVSASVFRRAFSARSYQEFLEGIEQDFYNDMNESLLEKLNSVSLYFELLYNLAQQLRTEGIMSVNEYFFNLEKRGPLTCMSFERGLDVLKELEIGREYIETHPRVEYAFFRRCT</sequence>
<evidence type="ECO:0000256" key="5">
    <source>
        <dbReference type="ARBA" id="ARBA00023163"/>
    </source>
</evidence>
<reference evidence="7" key="1">
    <citation type="journal article" date="2020" name="mSystems">
        <title>Genome- and Community-Level Interaction Insights into Carbon Utilization and Element Cycling Functions of Hydrothermarchaeota in Hydrothermal Sediment.</title>
        <authorList>
            <person name="Zhou Z."/>
            <person name="Liu Y."/>
            <person name="Xu W."/>
            <person name="Pan J."/>
            <person name="Luo Z.H."/>
            <person name="Li M."/>
        </authorList>
    </citation>
    <scope>NUCLEOTIDE SEQUENCE [LARGE SCALE GENOMIC DNA]</scope>
    <source>
        <strain evidence="7">SpSt-609</strain>
    </source>
</reference>
<evidence type="ECO:0000256" key="3">
    <source>
        <dbReference type="ARBA" id="ARBA00022679"/>
    </source>
</evidence>
<dbReference type="GO" id="GO:0003677">
    <property type="term" value="F:DNA binding"/>
    <property type="evidence" value="ECO:0007669"/>
    <property type="project" value="InterPro"/>
</dbReference>
<protein>
    <recommendedName>
        <fullName evidence="1">DNA-directed RNA polymerase</fullName>
        <ecNumber evidence="1">2.7.7.6</ecNumber>
    </recommendedName>
</protein>
<accession>A0A7C4RWU7</accession>
<keyword evidence="4" id="KW-0548">Nucleotidyltransferase</keyword>
<dbReference type="Gene3D" id="2.40.270.10">
    <property type="entry name" value="DNA-directed RNA polymerase, subunit 2, domain 6"/>
    <property type="match status" value="1"/>
</dbReference>
<dbReference type="Pfam" id="PF00562">
    <property type="entry name" value="RNA_pol_Rpb2_6"/>
    <property type="match status" value="1"/>
</dbReference>
<dbReference type="EMBL" id="DSZY01000038">
    <property type="protein sequence ID" value="HGU41136.1"/>
    <property type="molecule type" value="Genomic_DNA"/>
</dbReference>
<dbReference type="EC" id="2.7.7.6" evidence="1"/>
<keyword evidence="3" id="KW-0808">Transferase</keyword>
<evidence type="ECO:0000256" key="1">
    <source>
        <dbReference type="ARBA" id="ARBA00012418"/>
    </source>
</evidence>
<dbReference type="Pfam" id="PF04998">
    <property type="entry name" value="RNA_pol_Rpb1_5"/>
    <property type="match status" value="1"/>
</dbReference>
<evidence type="ECO:0000256" key="2">
    <source>
        <dbReference type="ARBA" id="ARBA00022478"/>
    </source>
</evidence>
<dbReference type="GO" id="GO:0000428">
    <property type="term" value="C:DNA-directed RNA polymerase complex"/>
    <property type="evidence" value="ECO:0007669"/>
    <property type="project" value="UniProtKB-KW"/>
</dbReference>
<dbReference type="SMART" id="SM00663">
    <property type="entry name" value="RPOLA_N"/>
    <property type="match status" value="1"/>
</dbReference>
<dbReference type="PANTHER" id="PTHR19376">
    <property type="entry name" value="DNA-DIRECTED RNA POLYMERASE"/>
    <property type="match status" value="1"/>
</dbReference>
<gene>
    <name evidence="7" type="ORF">ENT77_08070</name>
</gene>
<feature type="domain" description="RNA polymerase N-terminal" evidence="6">
    <location>
        <begin position="839"/>
        <end position="1132"/>
    </location>
</feature>
<dbReference type="GO" id="GO:0003899">
    <property type="term" value="F:DNA-directed RNA polymerase activity"/>
    <property type="evidence" value="ECO:0007669"/>
    <property type="project" value="UniProtKB-EC"/>
</dbReference>
<evidence type="ECO:0000313" key="7">
    <source>
        <dbReference type="EMBL" id="HGU41136.1"/>
    </source>
</evidence>
<dbReference type="SUPFAM" id="SSF64484">
    <property type="entry name" value="beta and beta-prime subunits of DNA dependent RNA-polymerase"/>
    <property type="match status" value="2"/>
</dbReference>
<keyword evidence="5" id="KW-0804">Transcription</keyword>
<evidence type="ECO:0000259" key="6">
    <source>
        <dbReference type="SMART" id="SM00663"/>
    </source>
</evidence>
<proteinExistence type="predicted"/>
<organism evidence="7">
    <name type="scientific">Fervidobacterium thailandense</name>
    <dbReference type="NCBI Taxonomy" id="1008305"/>
    <lineage>
        <taxon>Bacteria</taxon>
        <taxon>Thermotogati</taxon>
        <taxon>Thermotogota</taxon>
        <taxon>Thermotogae</taxon>
        <taxon>Thermotogales</taxon>
        <taxon>Fervidobacteriaceae</taxon>
        <taxon>Fervidobacterium</taxon>
    </lineage>
</organism>
<dbReference type="InterPro" id="IPR000722">
    <property type="entry name" value="RNA_pol_asu"/>
</dbReference>
<dbReference type="InterPro" id="IPR045867">
    <property type="entry name" value="DNA-dir_RpoC_beta_prime"/>
</dbReference>
<keyword evidence="2" id="KW-0240">DNA-directed RNA polymerase</keyword>